<evidence type="ECO:0000256" key="8">
    <source>
        <dbReference type="ARBA" id="ARBA00022989"/>
    </source>
</evidence>
<feature type="transmembrane region" description="Helical" evidence="13">
    <location>
        <begin position="6"/>
        <end position="21"/>
    </location>
</feature>
<comment type="similarity">
    <text evidence="2 13">Belongs to the complex I subunit 6 family.</text>
</comment>
<dbReference type="Proteomes" id="UP000192132">
    <property type="component" value="Unassembled WGS sequence"/>
</dbReference>
<protein>
    <recommendedName>
        <fullName evidence="3 13">NADH-quinone oxidoreductase subunit J</fullName>
        <ecNumber evidence="13">7.1.1.-</ecNumber>
    </recommendedName>
</protein>
<dbReference type="OrthoDB" id="9790848at2"/>
<evidence type="ECO:0000313" key="14">
    <source>
        <dbReference type="EMBL" id="ONG39526.1"/>
    </source>
</evidence>
<dbReference type="Gene3D" id="1.20.120.1200">
    <property type="entry name" value="NADH-ubiquinone/plastoquinone oxidoreductase chain 6, subunit NuoJ"/>
    <property type="match status" value="1"/>
</dbReference>
<dbReference type="NCBIfam" id="NF005162">
    <property type="entry name" value="PRK06638.1-1"/>
    <property type="match status" value="1"/>
</dbReference>
<keyword evidence="10 13" id="KW-0472">Membrane</keyword>
<keyword evidence="15" id="KW-1185">Reference proteome</keyword>
<dbReference type="EC" id="7.1.1.-" evidence="13"/>
<dbReference type="InterPro" id="IPR042106">
    <property type="entry name" value="Nuo/plastoQ_OxRdtase_6_NuoJ"/>
</dbReference>
<feature type="transmembrane region" description="Helical" evidence="13">
    <location>
        <begin position="28"/>
        <end position="50"/>
    </location>
</feature>
<reference evidence="14 15" key="1">
    <citation type="submission" date="2016-10" db="EMBL/GenBank/DDBJ databases">
        <title>Draft Genome sequence of Alkanindiges sp. strain H1.</title>
        <authorList>
            <person name="Subhash Y."/>
            <person name="Lee S."/>
        </authorList>
    </citation>
    <scope>NUCLEOTIDE SEQUENCE [LARGE SCALE GENOMIC DNA]</scope>
    <source>
        <strain evidence="14 15">H1</strain>
    </source>
</reference>
<evidence type="ECO:0000313" key="15">
    <source>
        <dbReference type="Proteomes" id="UP000192132"/>
    </source>
</evidence>
<evidence type="ECO:0000256" key="6">
    <source>
        <dbReference type="ARBA" id="ARBA00022719"/>
    </source>
</evidence>
<feature type="transmembrane region" description="Helical" evidence="13">
    <location>
        <begin position="56"/>
        <end position="74"/>
    </location>
</feature>
<evidence type="ECO:0000256" key="3">
    <source>
        <dbReference type="ARBA" id="ARBA00019907"/>
    </source>
</evidence>
<keyword evidence="9 13" id="KW-0520">NAD</keyword>
<keyword evidence="6 13" id="KW-0874">Quinone</keyword>
<evidence type="ECO:0000256" key="1">
    <source>
        <dbReference type="ARBA" id="ARBA00004651"/>
    </source>
</evidence>
<comment type="function">
    <text evidence="13">NDH-1 shuttles electrons from NADH, via FMN and iron-sulfur (Fe-S) centers, to quinones in the respiratory chain. Couples the redox reaction to proton translocation (for every two electrons transferred, four hydrogen ions are translocated across the cytoplasmic membrane), and thus conserves the redox energy in a proton gradient.</text>
</comment>
<proteinExistence type="inferred from homology"/>
<sequence>MIWPFYLMAIVALLSTIRVVTNTNPVHALLNLIVSLLAVAGIFFIVGAPFAGALEVIVYAGAIMVLFVFVVMMLNLGAQTTEQEKLWLNSSAWTVPALLTFLLGLALVWMLASGNTAAHPAIGTHDVGPKQVGIALFGPYLLLVEIAAMLLLASLVAAFHLGKREPVVAKDDSIKEDFVRDSEVQP</sequence>
<comment type="catalytic activity">
    <reaction evidence="12 13">
        <text>a quinone + NADH + 5 H(+)(in) = a quinol + NAD(+) + 4 H(+)(out)</text>
        <dbReference type="Rhea" id="RHEA:57888"/>
        <dbReference type="ChEBI" id="CHEBI:15378"/>
        <dbReference type="ChEBI" id="CHEBI:24646"/>
        <dbReference type="ChEBI" id="CHEBI:57540"/>
        <dbReference type="ChEBI" id="CHEBI:57945"/>
        <dbReference type="ChEBI" id="CHEBI:132124"/>
    </reaction>
</comment>
<name>A0A1S8CV14_9GAMM</name>
<organism evidence="14 15">
    <name type="scientific">Alkanindiges hydrocarboniclasticus</name>
    <dbReference type="NCBI Taxonomy" id="1907941"/>
    <lineage>
        <taxon>Bacteria</taxon>
        <taxon>Pseudomonadati</taxon>
        <taxon>Pseudomonadota</taxon>
        <taxon>Gammaproteobacteria</taxon>
        <taxon>Moraxellales</taxon>
        <taxon>Moraxellaceae</taxon>
        <taxon>Alkanindiges</taxon>
    </lineage>
</organism>
<evidence type="ECO:0000256" key="7">
    <source>
        <dbReference type="ARBA" id="ARBA00022967"/>
    </source>
</evidence>
<comment type="subunit">
    <text evidence="11">Composed of 13 different subunits. Subunits NuoA, H, J, K, L, M, N constitute the membrane sector of the complex.</text>
</comment>
<evidence type="ECO:0000256" key="13">
    <source>
        <dbReference type="RuleBase" id="RU004429"/>
    </source>
</evidence>
<dbReference type="STRING" id="1907941.BKE30_09230"/>
<evidence type="ECO:0000256" key="9">
    <source>
        <dbReference type="ARBA" id="ARBA00023027"/>
    </source>
</evidence>
<dbReference type="InterPro" id="IPR001457">
    <property type="entry name" value="NADH_UbQ/plastoQ_OxRdtase_su6"/>
</dbReference>
<comment type="caution">
    <text evidence="14">The sequence shown here is derived from an EMBL/GenBank/DDBJ whole genome shotgun (WGS) entry which is preliminary data.</text>
</comment>
<feature type="transmembrane region" description="Helical" evidence="13">
    <location>
        <begin position="132"/>
        <end position="161"/>
    </location>
</feature>
<dbReference type="PANTHER" id="PTHR33269">
    <property type="entry name" value="NADH-UBIQUINONE OXIDOREDUCTASE CHAIN 6"/>
    <property type="match status" value="1"/>
</dbReference>
<dbReference type="AlphaFoldDB" id="A0A1S8CV14"/>
<dbReference type="GO" id="GO:0005886">
    <property type="term" value="C:plasma membrane"/>
    <property type="evidence" value="ECO:0007669"/>
    <property type="project" value="UniProtKB-SubCell"/>
</dbReference>
<dbReference type="GO" id="GO:0048038">
    <property type="term" value="F:quinone binding"/>
    <property type="evidence" value="ECO:0007669"/>
    <property type="project" value="UniProtKB-UniRule"/>
</dbReference>
<dbReference type="PANTHER" id="PTHR33269:SF17">
    <property type="entry name" value="NADH-UBIQUINONE OXIDOREDUCTASE CHAIN 6"/>
    <property type="match status" value="1"/>
</dbReference>
<feature type="transmembrane region" description="Helical" evidence="13">
    <location>
        <begin position="86"/>
        <end position="112"/>
    </location>
</feature>
<dbReference type="EMBL" id="MLCN01000023">
    <property type="protein sequence ID" value="ONG39526.1"/>
    <property type="molecule type" value="Genomic_DNA"/>
</dbReference>
<comment type="subcellular location">
    <subcellularLocation>
        <location evidence="1 13">Cell membrane</location>
        <topology evidence="1 13">Multi-pass membrane protein</topology>
    </subcellularLocation>
</comment>
<dbReference type="GO" id="GO:0008137">
    <property type="term" value="F:NADH dehydrogenase (ubiquinone) activity"/>
    <property type="evidence" value="ECO:0007669"/>
    <property type="project" value="UniProtKB-UniRule"/>
</dbReference>
<evidence type="ECO:0000256" key="11">
    <source>
        <dbReference type="ARBA" id="ARBA00025811"/>
    </source>
</evidence>
<accession>A0A1S8CV14</accession>
<keyword evidence="4 13" id="KW-1003">Cell membrane</keyword>
<evidence type="ECO:0000256" key="2">
    <source>
        <dbReference type="ARBA" id="ARBA00005698"/>
    </source>
</evidence>
<dbReference type="Pfam" id="PF00499">
    <property type="entry name" value="Oxidored_q3"/>
    <property type="match status" value="1"/>
</dbReference>
<evidence type="ECO:0000256" key="12">
    <source>
        <dbReference type="ARBA" id="ARBA00047712"/>
    </source>
</evidence>
<evidence type="ECO:0000256" key="4">
    <source>
        <dbReference type="ARBA" id="ARBA00022475"/>
    </source>
</evidence>
<dbReference type="RefSeq" id="WP_076878317.1">
    <property type="nucleotide sequence ID" value="NZ_MLCN01000023.1"/>
</dbReference>
<keyword evidence="7" id="KW-1278">Translocase</keyword>
<keyword evidence="5 13" id="KW-0812">Transmembrane</keyword>
<dbReference type="FunFam" id="1.20.120.1200:FF:000001">
    <property type="entry name" value="NADH-quinone oxidoreductase subunit J"/>
    <property type="match status" value="1"/>
</dbReference>
<gene>
    <name evidence="14" type="ORF">BKE30_09230</name>
</gene>
<keyword evidence="8 13" id="KW-1133">Transmembrane helix</keyword>
<evidence type="ECO:0000256" key="10">
    <source>
        <dbReference type="ARBA" id="ARBA00023136"/>
    </source>
</evidence>
<evidence type="ECO:0000256" key="5">
    <source>
        <dbReference type="ARBA" id="ARBA00022692"/>
    </source>
</evidence>